<sequence>MEQTRLSYSSRSRPASKGRVSPVVSLASSTPETKVKDMSHPSSQTFGYSTKPSKIGLESLSELDYDEQPPPSPSPNATFTRGHRHSRAASKASILSALCDSGVTIPLEAIKNLGLTGTLGGPEPEIDPEDPDSDIPDELQDLLASQSDEDTTQGVERPISPRRQSSPPSPGMPPEAPLPELQAESETSELPVLRVTFLDENNNEAEADDSSPASPSDNDTAKSFDFTGELRKLHESGASDRHSFVEQLENAFRTPARVDLDFHLEDSSFLRPDVPPVPPLPVHRSTPGEDLVPQSVSEPDISISLQDPEPACSRDSGVSDTLTHLMAECEDFCRPYGSIEQSPASMRSRESDGKLNTSFKFGGKPSISELAEEQPRRPLTLSDIIPPLIPRAANLNFEDISFTGNDSLVLKSIYGHACEDDTSVIDAVMQQATNVPPLPRPRLNSDSSSKRRVRGIVNHSHPFSSHSRSTSEASFTGFDSFDEIRRGFEFGLNRTAFYPPPGATSIASHGHHESLYSIASESSYGAVIRSGTLDPFGYGPNRPLSTDEISTTMSLTVDDTSSFLRRDPHRQRIDSDASSFYFRGVGNARRGHRRNESNLSVTSNVLPINLYNRSFGAHRRNDSAGSMSSIAQSYVGGRATWARHRQDRSMDFTFSEVSVSRLGRPGIGDKMFDNDCGLPLTAISGSPNASTFDENSGIEEYSHSGQPTSYDSIMGGDPRLSVVDSLFEQTGRSSRPAQFRPISMLSMASEDHTIAKEDDTMISMLGGGHVRRRSVDSWVEHSPSQGRKPVGLQPQLPGKVLNFQQHEYEEQPVPDADRSSNISLDRVILSKPSIASTSSYQSSSRESSPKMGCVRPIVTVEEATTDRHEALNDSDSMQTPMKSIKPRPCSMSALQAYQMKPMSCRPIGWSLWLSNACGVLELRGNSGHPQLSDIFGIKAHAQDQERRNSSRGSLQDQGCKLRIDISRLMNDKYTIPPL</sequence>
<reference evidence="1" key="1">
    <citation type="submission" date="2022-07" db="EMBL/GenBank/DDBJ databases">
        <title>Genome Sequence of Phlebia brevispora.</title>
        <authorList>
            <person name="Buettner E."/>
        </authorList>
    </citation>
    <scope>NUCLEOTIDE SEQUENCE</scope>
    <source>
        <strain evidence="1">MPL23</strain>
    </source>
</reference>
<dbReference type="EMBL" id="JANHOG010001292">
    <property type="protein sequence ID" value="KAJ3539593.1"/>
    <property type="molecule type" value="Genomic_DNA"/>
</dbReference>
<comment type="caution">
    <text evidence="1">The sequence shown here is derived from an EMBL/GenBank/DDBJ whole genome shotgun (WGS) entry which is preliminary data.</text>
</comment>
<organism evidence="1 2">
    <name type="scientific">Phlebia brevispora</name>
    <dbReference type="NCBI Taxonomy" id="194682"/>
    <lineage>
        <taxon>Eukaryota</taxon>
        <taxon>Fungi</taxon>
        <taxon>Dikarya</taxon>
        <taxon>Basidiomycota</taxon>
        <taxon>Agaricomycotina</taxon>
        <taxon>Agaricomycetes</taxon>
        <taxon>Polyporales</taxon>
        <taxon>Meruliaceae</taxon>
        <taxon>Phlebia</taxon>
    </lineage>
</organism>
<gene>
    <name evidence="1" type="ORF">NM688_g6343</name>
</gene>
<accession>A0ACC1SH57</accession>
<name>A0ACC1SH57_9APHY</name>
<proteinExistence type="predicted"/>
<dbReference type="Proteomes" id="UP001148662">
    <property type="component" value="Unassembled WGS sequence"/>
</dbReference>
<evidence type="ECO:0000313" key="1">
    <source>
        <dbReference type="EMBL" id="KAJ3539593.1"/>
    </source>
</evidence>
<evidence type="ECO:0000313" key="2">
    <source>
        <dbReference type="Proteomes" id="UP001148662"/>
    </source>
</evidence>
<protein>
    <submittedName>
        <fullName evidence="1">Uncharacterized protein</fullName>
    </submittedName>
</protein>
<keyword evidence="2" id="KW-1185">Reference proteome</keyword>